<dbReference type="PANTHER" id="PTHR30069:SF53">
    <property type="entry name" value="COLICIN I RECEPTOR-RELATED"/>
    <property type="match status" value="1"/>
</dbReference>
<keyword evidence="7 11" id="KW-0798">TonB box</keyword>
<keyword evidence="6" id="KW-0406">Ion transport</keyword>
<evidence type="ECO:0000256" key="2">
    <source>
        <dbReference type="ARBA" id="ARBA00022448"/>
    </source>
</evidence>
<dbReference type="InterPro" id="IPR000531">
    <property type="entry name" value="Beta-barrel_TonB"/>
</dbReference>
<evidence type="ECO:0000256" key="4">
    <source>
        <dbReference type="ARBA" id="ARBA00022692"/>
    </source>
</evidence>
<dbReference type="CDD" id="cd01347">
    <property type="entry name" value="ligand_gated_channel"/>
    <property type="match status" value="1"/>
</dbReference>
<evidence type="ECO:0000259" key="12">
    <source>
        <dbReference type="Pfam" id="PF00593"/>
    </source>
</evidence>
<keyword evidence="5" id="KW-0732">Signal</keyword>
<dbReference type="AlphaFoldDB" id="A0AAJ1EJ40"/>
<evidence type="ECO:0000256" key="5">
    <source>
        <dbReference type="ARBA" id="ARBA00022729"/>
    </source>
</evidence>
<evidence type="ECO:0000256" key="6">
    <source>
        <dbReference type="ARBA" id="ARBA00023065"/>
    </source>
</evidence>
<evidence type="ECO:0000313" key="14">
    <source>
        <dbReference type="EMBL" id="MBZ0159465.1"/>
    </source>
</evidence>
<evidence type="ECO:0000256" key="9">
    <source>
        <dbReference type="ARBA" id="ARBA00023237"/>
    </source>
</evidence>
<reference evidence="14 15" key="1">
    <citation type="journal article" date="2021" name="bioRxiv">
        <title>Unraveling nitrogen, sulfur and carbon metabolic pathways and microbial community transcriptional responses to substrate deprivation and toxicity stresses in a bioreactor mimicking anoxic brackish coastal sediment conditions.</title>
        <authorList>
            <person name="Martins P.D."/>
            <person name="Echeveste M.J."/>
            <person name="Arshad A."/>
            <person name="Kurth J."/>
            <person name="Ouboter H."/>
            <person name="Jetten M.S.M."/>
            <person name="Welte C.U."/>
        </authorList>
    </citation>
    <scope>NUCLEOTIDE SEQUENCE [LARGE SCALE GENOMIC DNA]</scope>
    <source>
        <strain evidence="14">MAG_38</strain>
    </source>
</reference>
<organism evidence="14 15">
    <name type="scientific">Candidatus Methylomirabilis tolerans</name>
    <dbReference type="NCBI Taxonomy" id="3123416"/>
    <lineage>
        <taxon>Bacteria</taxon>
        <taxon>Candidatus Methylomirabilota</taxon>
        <taxon>Candidatus Methylomirabilia</taxon>
        <taxon>Candidatus Methylomirabilales</taxon>
        <taxon>Candidatus Methylomirabilaceae</taxon>
        <taxon>Candidatus Methylomirabilis</taxon>
    </lineage>
</organism>
<name>A0AAJ1EJ40_9BACT</name>
<dbReference type="Gene3D" id="2.40.170.20">
    <property type="entry name" value="TonB-dependent receptor, beta-barrel domain"/>
    <property type="match status" value="1"/>
</dbReference>
<comment type="similarity">
    <text evidence="10 11">Belongs to the TonB-dependent receptor family.</text>
</comment>
<dbReference type="InterPro" id="IPR036942">
    <property type="entry name" value="Beta-barrel_TonB_sf"/>
</dbReference>
<dbReference type="EMBL" id="JAIOIU010000056">
    <property type="protein sequence ID" value="MBZ0159465.1"/>
    <property type="molecule type" value="Genomic_DNA"/>
</dbReference>
<evidence type="ECO:0000313" key="15">
    <source>
        <dbReference type="Proteomes" id="UP001197609"/>
    </source>
</evidence>
<dbReference type="GO" id="GO:0009279">
    <property type="term" value="C:cell outer membrane"/>
    <property type="evidence" value="ECO:0007669"/>
    <property type="project" value="UniProtKB-SubCell"/>
</dbReference>
<evidence type="ECO:0000256" key="1">
    <source>
        <dbReference type="ARBA" id="ARBA00004571"/>
    </source>
</evidence>
<evidence type="ECO:0000256" key="8">
    <source>
        <dbReference type="ARBA" id="ARBA00023136"/>
    </source>
</evidence>
<dbReference type="InterPro" id="IPR039426">
    <property type="entry name" value="TonB-dep_rcpt-like"/>
</dbReference>
<dbReference type="Pfam" id="PF07715">
    <property type="entry name" value="Plug"/>
    <property type="match status" value="1"/>
</dbReference>
<keyword evidence="8 10" id="KW-0472">Membrane</keyword>
<evidence type="ECO:0000256" key="3">
    <source>
        <dbReference type="ARBA" id="ARBA00022452"/>
    </source>
</evidence>
<feature type="domain" description="TonB-dependent receptor plug" evidence="13">
    <location>
        <begin position="55"/>
        <end position="160"/>
    </location>
</feature>
<dbReference type="Proteomes" id="UP001197609">
    <property type="component" value="Unassembled WGS sequence"/>
</dbReference>
<evidence type="ECO:0000256" key="7">
    <source>
        <dbReference type="ARBA" id="ARBA00023077"/>
    </source>
</evidence>
<proteinExistence type="inferred from homology"/>
<evidence type="ECO:0000259" key="13">
    <source>
        <dbReference type="Pfam" id="PF07715"/>
    </source>
</evidence>
<keyword evidence="2 10" id="KW-0813">Transport</keyword>
<sequence>MMKCWNSVVKGLFWVTVLWTCGPESASGQMLGSVPEEAIELGPVVVTATKTEVPVKQVAASVTVITKEEIEARQVTQVSDLLRDVPGLSVRQQSSRGSIVSVFPRGGNSNFNLVLIDGVKINDAGGFFDFSDLSTDNIERIEIVRGPHSALYGSDAMGSVIQIFTKRGKGTPRLEGSFAGGNQKTFEETLNLSGGIRQFDYSLGVGRSDTDGSLPINNHFGVTTVNGRIGFAIEKALDLSLAVRYTDSDLNFPTETGDEFDGVKLPLDPDQSSDQQRLLVSGKASHTLTPWLGQTLQLGLYRRNYALDDPLNAGIDFSAFHSKSEERRFSLDYFWNLTTPTLLGISSLLTAGFAFEREEFDQRAAATETDFPSSSANEARRDNTAGYLQSQFDWKKQLFLTAGFRVDGNSTFGTEVTPRISVAWIVPYLGTKLRGGYGEGIKEPSFVQNFGDGSQFVVGNPDLSPERSRSWEVGLDQPVWNGLADFSVTYFNNRFSDLIAFIFTPTPGCPASFCNVQKAKAEGIELAAAIRPGYGLAIGGGYTFLDTEVLNDGGVGSVALSEGKQLLRRPRHAGTLSIDHVWRDLHTSLTATFVGDRPDIFTDPATFETRRVTAEGYTTVDLAGSYLLLKDTRHLRELTLFGKIQNLFDRNYQQVAGFSAPGITWLFGLKGSL</sequence>
<evidence type="ECO:0000256" key="11">
    <source>
        <dbReference type="RuleBase" id="RU003357"/>
    </source>
</evidence>
<dbReference type="Pfam" id="PF00593">
    <property type="entry name" value="TonB_dep_Rec_b-barrel"/>
    <property type="match status" value="1"/>
</dbReference>
<gene>
    <name evidence="14" type="ORF">K8G79_04930</name>
</gene>
<keyword evidence="9 10" id="KW-0998">Cell outer membrane</keyword>
<dbReference type="PANTHER" id="PTHR30069">
    <property type="entry name" value="TONB-DEPENDENT OUTER MEMBRANE RECEPTOR"/>
    <property type="match status" value="1"/>
</dbReference>
<accession>A0AAJ1EJ40</accession>
<comment type="caution">
    <text evidence="14">The sequence shown here is derived from an EMBL/GenBank/DDBJ whole genome shotgun (WGS) entry which is preliminary data.</text>
</comment>
<dbReference type="GO" id="GO:0015889">
    <property type="term" value="P:cobalamin transport"/>
    <property type="evidence" value="ECO:0007669"/>
    <property type="project" value="TreeGrafter"/>
</dbReference>
<comment type="subcellular location">
    <subcellularLocation>
        <location evidence="1 10">Cell outer membrane</location>
        <topology evidence="1 10">Multi-pass membrane protein</topology>
    </subcellularLocation>
</comment>
<evidence type="ECO:0000256" key="10">
    <source>
        <dbReference type="PROSITE-ProRule" id="PRU01360"/>
    </source>
</evidence>
<dbReference type="InterPro" id="IPR012910">
    <property type="entry name" value="Plug_dom"/>
</dbReference>
<feature type="domain" description="TonB-dependent receptor-like beta-barrel" evidence="12">
    <location>
        <begin position="258"/>
        <end position="647"/>
    </location>
</feature>
<protein>
    <submittedName>
        <fullName evidence="14">TonB-dependent receptor</fullName>
    </submittedName>
</protein>
<keyword evidence="4 10" id="KW-0812">Transmembrane</keyword>
<dbReference type="PROSITE" id="PS52016">
    <property type="entry name" value="TONB_DEPENDENT_REC_3"/>
    <property type="match status" value="1"/>
</dbReference>
<keyword evidence="14" id="KW-0675">Receptor</keyword>
<dbReference type="SUPFAM" id="SSF56935">
    <property type="entry name" value="Porins"/>
    <property type="match status" value="1"/>
</dbReference>
<dbReference type="Gene3D" id="2.170.130.10">
    <property type="entry name" value="TonB-dependent receptor, plug domain"/>
    <property type="match status" value="1"/>
</dbReference>
<keyword evidence="3 10" id="KW-1134">Transmembrane beta strand</keyword>
<dbReference type="InterPro" id="IPR037066">
    <property type="entry name" value="Plug_dom_sf"/>
</dbReference>
<dbReference type="GO" id="GO:0006811">
    <property type="term" value="P:monoatomic ion transport"/>
    <property type="evidence" value="ECO:0007669"/>
    <property type="project" value="UniProtKB-KW"/>
</dbReference>